<comment type="caution">
    <text evidence="1">The sequence shown here is derived from an EMBL/GenBank/DDBJ whole genome shotgun (WGS) entry which is preliminary data.</text>
</comment>
<dbReference type="EMBL" id="QSFT01000002">
    <property type="protein sequence ID" value="RHA78664.1"/>
    <property type="molecule type" value="Genomic_DNA"/>
</dbReference>
<dbReference type="AlphaFoldDB" id="A0A413T4R4"/>
<sequence length="161" mass="18654">MVPENTFIYSSGQIVFLRKNPNFAQTENTNSMIKQDYLIRMIQEIVALLVNALLRRKRIRQEDWSEYDAMVSQLLGLPLSQLQTVDVDELADRYAGEESGIEKMELASLYLLRLSEETEGSIVFKSKLRQDGLRLLKRVHASSNTYSLQREMLIRMLDHGE</sequence>
<evidence type="ECO:0000313" key="2">
    <source>
        <dbReference type="Proteomes" id="UP000283855"/>
    </source>
</evidence>
<organism evidence="1 2">
    <name type="scientific">Phocaeicola coprophilus</name>
    <dbReference type="NCBI Taxonomy" id="387090"/>
    <lineage>
        <taxon>Bacteria</taxon>
        <taxon>Pseudomonadati</taxon>
        <taxon>Bacteroidota</taxon>
        <taxon>Bacteroidia</taxon>
        <taxon>Bacteroidales</taxon>
        <taxon>Bacteroidaceae</taxon>
        <taxon>Phocaeicola</taxon>
    </lineage>
</organism>
<reference evidence="1 2" key="1">
    <citation type="submission" date="2018-08" db="EMBL/GenBank/DDBJ databases">
        <title>A genome reference for cultivated species of the human gut microbiota.</title>
        <authorList>
            <person name="Zou Y."/>
            <person name="Xue W."/>
            <person name="Luo G."/>
        </authorList>
    </citation>
    <scope>NUCLEOTIDE SEQUENCE [LARGE SCALE GENOMIC DNA]</scope>
    <source>
        <strain evidence="1 2">AM42-38</strain>
    </source>
</reference>
<protein>
    <submittedName>
        <fullName evidence="1">Uncharacterized protein</fullName>
    </submittedName>
</protein>
<dbReference type="Proteomes" id="UP000283855">
    <property type="component" value="Unassembled WGS sequence"/>
</dbReference>
<name>A0A413T4R4_9BACT</name>
<gene>
    <name evidence="1" type="ORF">DW921_01590</name>
</gene>
<accession>A0A413T4R4</accession>
<evidence type="ECO:0000313" key="1">
    <source>
        <dbReference type="EMBL" id="RHA78664.1"/>
    </source>
</evidence>
<proteinExistence type="predicted"/>